<evidence type="ECO:0000313" key="2">
    <source>
        <dbReference type="EMBL" id="OWP02120.1"/>
    </source>
</evidence>
<evidence type="ECO:0000256" key="1">
    <source>
        <dbReference type="SAM" id="MobiDB-lite"/>
    </source>
</evidence>
<dbReference type="OrthoDB" id="3560797at2759"/>
<dbReference type="Proteomes" id="UP000242519">
    <property type="component" value="Unassembled WGS sequence"/>
</dbReference>
<evidence type="ECO:0000313" key="3">
    <source>
        <dbReference type="Proteomes" id="UP000242519"/>
    </source>
</evidence>
<gene>
    <name evidence="2" type="ORF">B2J93_5230</name>
</gene>
<name>A0A218Z3C1_9HELO</name>
<protein>
    <submittedName>
        <fullName evidence="2">Uncharacterized protein</fullName>
    </submittedName>
</protein>
<dbReference type="EMBL" id="MZNU01000248">
    <property type="protein sequence ID" value="OWP02120.1"/>
    <property type="molecule type" value="Genomic_DNA"/>
</dbReference>
<accession>A0A218Z3C1</accession>
<sequence>MSRIRKSQISPPILVCFSPERDSATSKYSYRYDPPTPPRHPVNITISPSKTAPVTRRPPLFTIQPPTPQKYDDTDAAASQEHQIRKQELDSEIAEVSIHMDKLLHSIRAYSFLATQTQVQTLSDLSSLLATLPAPPRALLARVQIQTLEQDVGGLHAEKKRAFRRAFEPALASLTELWSEFRALGDEEKRAMAARLRSGCVLMRIFDSLSLLRAACEELLALDLKIGQRVARDFDAVLTQLREAECFKRGEGGGASMQWMVLGIVEVKRRERLKEKIEAVKWDRGVVSAALLGVAEALGEEVW</sequence>
<organism evidence="2 3">
    <name type="scientific">Diplocarpon coronariae</name>
    <dbReference type="NCBI Taxonomy" id="2795749"/>
    <lineage>
        <taxon>Eukaryota</taxon>
        <taxon>Fungi</taxon>
        <taxon>Dikarya</taxon>
        <taxon>Ascomycota</taxon>
        <taxon>Pezizomycotina</taxon>
        <taxon>Leotiomycetes</taxon>
        <taxon>Helotiales</taxon>
        <taxon>Drepanopezizaceae</taxon>
        <taxon>Diplocarpon</taxon>
    </lineage>
</organism>
<feature type="region of interest" description="Disordered" evidence="1">
    <location>
        <begin position="22"/>
        <end position="59"/>
    </location>
</feature>
<dbReference type="InParanoid" id="A0A218Z3C1"/>
<keyword evidence="3" id="KW-1185">Reference proteome</keyword>
<proteinExistence type="predicted"/>
<dbReference type="AlphaFoldDB" id="A0A218Z3C1"/>
<reference evidence="2 3" key="1">
    <citation type="submission" date="2017-04" db="EMBL/GenBank/DDBJ databases">
        <title>Draft genome sequence of Marssonina coronaria NL1: causal agent of apple blotch.</title>
        <authorList>
            <person name="Cheng Q."/>
        </authorList>
    </citation>
    <scope>NUCLEOTIDE SEQUENCE [LARGE SCALE GENOMIC DNA]</scope>
    <source>
        <strain evidence="2 3">NL1</strain>
    </source>
</reference>
<comment type="caution">
    <text evidence="2">The sequence shown here is derived from an EMBL/GenBank/DDBJ whole genome shotgun (WGS) entry which is preliminary data.</text>
</comment>